<comment type="caution">
    <text evidence="1">The sequence shown here is derived from an EMBL/GenBank/DDBJ whole genome shotgun (WGS) entry which is preliminary data.</text>
</comment>
<keyword evidence="2" id="KW-1185">Reference proteome</keyword>
<accession>A0AC60Q076</accession>
<gene>
    <name evidence="1" type="ORF">HPB47_026612</name>
</gene>
<evidence type="ECO:0000313" key="2">
    <source>
        <dbReference type="Proteomes" id="UP000805193"/>
    </source>
</evidence>
<feature type="non-terminal residue" evidence="1">
    <location>
        <position position="55"/>
    </location>
</feature>
<sequence length="55" mass="6389">MSTASVEKSFVWSPAPYGNRKFSVRRSVQVPNDLPVKEIVFRLMQEEQLPCYVED</sequence>
<dbReference type="EMBL" id="JABSTQ010009736">
    <property type="protein sequence ID" value="KAG0426274.1"/>
    <property type="molecule type" value="Genomic_DNA"/>
</dbReference>
<reference evidence="1 2" key="1">
    <citation type="journal article" date="2020" name="Cell">
        <title>Large-Scale Comparative Analyses of Tick Genomes Elucidate Their Genetic Diversity and Vector Capacities.</title>
        <authorList>
            <consortium name="Tick Genome and Microbiome Consortium (TIGMIC)"/>
            <person name="Jia N."/>
            <person name="Wang J."/>
            <person name="Shi W."/>
            <person name="Du L."/>
            <person name="Sun Y."/>
            <person name="Zhan W."/>
            <person name="Jiang J.F."/>
            <person name="Wang Q."/>
            <person name="Zhang B."/>
            <person name="Ji P."/>
            <person name="Bell-Sakyi L."/>
            <person name="Cui X.M."/>
            <person name="Yuan T.T."/>
            <person name="Jiang B.G."/>
            <person name="Yang W.F."/>
            <person name="Lam T.T."/>
            <person name="Chang Q.C."/>
            <person name="Ding S.J."/>
            <person name="Wang X.J."/>
            <person name="Zhu J.G."/>
            <person name="Ruan X.D."/>
            <person name="Zhao L."/>
            <person name="Wei J.T."/>
            <person name="Ye R.Z."/>
            <person name="Que T.C."/>
            <person name="Du C.H."/>
            <person name="Zhou Y.H."/>
            <person name="Cheng J.X."/>
            <person name="Dai P.F."/>
            <person name="Guo W.B."/>
            <person name="Han X.H."/>
            <person name="Huang E.J."/>
            <person name="Li L.F."/>
            <person name="Wei W."/>
            <person name="Gao Y.C."/>
            <person name="Liu J.Z."/>
            <person name="Shao H.Z."/>
            <person name="Wang X."/>
            <person name="Wang C.C."/>
            <person name="Yang T.C."/>
            <person name="Huo Q.B."/>
            <person name="Li W."/>
            <person name="Chen H.Y."/>
            <person name="Chen S.E."/>
            <person name="Zhou L.G."/>
            <person name="Ni X.B."/>
            <person name="Tian J.H."/>
            <person name="Sheng Y."/>
            <person name="Liu T."/>
            <person name="Pan Y.S."/>
            <person name="Xia L.Y."/>
            <person name="Li J."/>
            <person name="Zhao F."/>
            <person name="Cao W.C."/>
        </authorList>
    </citation>
    <scope>NUCLEOTIDE SEQUENCE [LARGE SCALE GENOMIC DNA]</scope>
    <source>
        <strain evidence="1">Iper-2018</strain>
    </source>
</reference>
<dbReference type="Proteomes" id="UP000805193">
    <property type="component" value="Unassembled WGS sequence"/>
</dbReference>
<proteinExistence type="predicted"/>
<name>A0AC60Q076_IXOPE</name>
<protein>
    <submittedName>
        <fullName evidence="1">Uncharacterized protein</fullName>
    </submittedName>
</protein>
<organism evidence="1 2">
    <name type="scientific">Ixodes persulcatus</name>
    <name type="common">Taiga tick</name>
    <dbReference type="NCBI Taxonomy" id="34615"/>
    <lineage>
        <taxon>Eukaryota</taxon>
        <taxon>Metazoa</taxon>
        <taxon>Ecdysozoa</taxon>
        <taxon>Arthropoda</taxon>
        <taxon>Chelicerata</taxon>
        <taxon>Arachnida</taxon>
        <taxon>Acari</taxon>
        <taxon>Parasitiformes</taxon>
        <taxon>Ixodida</taxon>
        <taxon>Ixodoidea</taxon>
        <taxon>Ixodidae</taxon>
        <taxon>Ixodinae</taxon>
        <taxon>Ixodes</taxon>
    </lineage>
</organism>
<evidence type="ECO:0000313" key="1">
    <source>
        <dbReference type="EMBL" id="KAG0426274.1"/>
    </source>
</evidence>